<dbReference type="InterPro" id="IPR036291">
    <property type="entry name" value="NAD(P)-bd_dom_sf"/>
</dbReference>
<keyword evidence="3" id="KW-1185">Reference proteome</keyword>
<reference evidence="3" key="1">
    <citation type="journal article" date="2019" name="Int. J. Syst. Evol. Microbiol.">
        <title>The Global Catalogue of Microorganisms (GCM) 10K type strain sequencing project: providing services to taxonomists for standard genome sequencing and annotation.</title>
        <authorList>
            <consortium name="The Broad Institute Genomics Platform"/>
            <consortium name="The Broad Institute Genome Sequencing Center for Infectious Disease"/>
            <person name="Wu L."/>
            <person name="Ma J."/>
        </authorList>
    </citation>
    <scope>NUCLEOTIDE SEQUENCE [LARGE SCALE GENOMIC DNA]</scope>
    <source>
        <strain evidence="3">CCUG 60524</strain>
    </source>
</reference>
<name>A0ABW3IX34_9RHOB</name>
<dbReference type="EMBL" id="JBHTJT010000060">
    <property type="protein sequence ID" value="MFD0982564.1"/>
    <property type="molecule type" value="Genomic_DNA"/>
</dbReference>
<proteinExistence type="predicted"/>
<evidence type="ECO:0000259" key="1">
    <source>
        <dbReference type="Pfam" id="PF01370"/>
    </source>
</evidence>
<dbReference type="PANTHER" id="PTHR43245">
    <property type="entry name" value="BIFUNCTIONAL POLYMYXIN RESISTANCE PROTEIN ARNA"/>
    <property type="match status" value="1"/>
</dbReference>
<dbReference type="Proteomes" id="UP001597108">
    <property type="component" value="Unassembled WGS sequence"/>
</dbReference>
<evidence type="ECO:0000313" key="3">
    <source>
        <dbReference type="Proteomes" id="UP001597108"/>
    </source>
</evidence>
<dbReference type="InterPro" id="IPR050177">
    <property type="entry name" value="Lipid_A_modif_metabolic_enz"/>
</dbReference>
<dbReference type="RefSeq" id="WP_386078705.1">
    <property type="nucleotide sequence ID" value="NZ_JBHTJT010000060.1"/>
</dbReference>
<feature type="domain" description="NAD-dependent epimerase/dehydratase" evidence="1">
    <location>
        <begin position="18"/>
        <end position="246"/>
    </location>
</feature>
<sequence>MEPLTIPPKYQSLRGCRILVTGAAGFIGGALLHRLAGYGLDVTGTTWHAPEAEALRAEGLKAEVLDLASDAPFEPHVADIDIVFNIAAMFQETEFDEAMYQKVNADGALKLCQAAAAAGVTRFVQCSTVGVHGHVQEIPCKETSPFNPMDGYHRTKLAGELAILDFARGLPEDGMVVTVDRPAMVYGPTDTRMLKLFKRVLDGKFVMIGDGKTLAHLGFIDDQVDSFLDCAVAPRDQVHCEVFNIASDDPIMLDDLVQMIAEYGGVSVPKWKIPVAPLWAAGWLCEALWAPFGSRPPLSRRRIGFFTHNRAFDLTKARQKLGYVSKWDHRAGVARTIDWYRAEGLI</sequence>
<dbReference type="SUPFAM" id="SSF51735">
    <property type="entry name" value="NAD(P)-binding Rossmann-fold domains"/>
    <property type="match status" value="1"/>
</dbReference>
<gene>
    <name evidence="2" type="ORF">ACFQ2S_23275</name>
</gene>
<evidence type="ECO:0000313" key="2">
    <source>
        <dbReference type="EMBL" id="MFD0982564.1"/>
    </source>
</evidence>
<dbReference type="Gene3D" id="3.40.50.720">
    <property type="entry name" value="NAD(P)-binding Rossmann-like Domain"/>
    <property type="match status" value="1"/>
</dbReference>
<comment type="caution">
    <text evidence="2">The sequence shown here is derived from an EMBL/GenBank/DDBJ whole genome shotgun (WGS) entry which is preliminary data.</text>
</comment>
<protein>
    <submittedName>
        <fullName evidence="2">NAD-dependent epimerase/dehydratase family protein</fullName>
    </submittedName>
</protein>
<organism evidence="2 3">
    <name type="scientific">Tropicimonas aquimaris</name>
    <dbReference type="NCBI Taxonomy" id="914152"/>
    <lineage>
        <taxon>Bacteria</taxon>
        <taxon>Pseudomonadati</taxon>
        <taxon>Pseudomonadota</taxon>
        <taxon>Alphaproteobacteria</taxon>
        <taxon>Rhodobacterales</taxon>
        <taxon>Roseobacteraceae</taxon>
        <taxon>Tropicimonas</taxon>
    </lineage>
</organism>
<dbReference type="Pfam" id="PF01370">
    <property type="entry name" value="Epimerase"/>
    <property type="match status" value="1"/>
</dbReference>
<accession>A0ABW3IX34</accession>
<dbReference type="InterPro" id="IPR001509">
    <property type="entry name" value="Epimerase_deHydtase"/>
</dbReference>